<evidence type="ECO:0000313" key="3">
    <source>
        <dbReference type="Proteomes" id="UP001360953"/>
    </source>
</evidence>
<organism evidence="2 3">
    <name type="scientific">Phyllosticta citribraziliensis</name>
    <dbReference type="NCBI Taxonomy" id="989973"/>
    <lineage>
        <taxon>Eukaryota</taxon>
        <taxon>Fungi</taxon>
        <taxon>Dikarya</taxon>
        <taxon>Ascomycota</taxon>
        <taxon>Pezizomycotina</taxon>
        <taxon>Dothideomycetes</taxon>
        <taxon>Dothideomycetes incertae sedis</taxon>
        <taxon>Botryosphaeriales</taxon>
        <taxon>Phyllostictaceae</taxon>
        <taxon>Phyllosticta</taxon>
    </lineage>
</organism>
<evidence type="ECO:0000313" key="2">
    <source>
        <dbReference type="EMBL" id="KAK7540045.1"/>
    </source>
</evidence>
<comment type="caution">
    <text evidence="2">The sequence shown here is derived from an EMBL/GenBank/DDBJ whole genome shotgun (WGS) entry which is preliminary data.</text>
</comment>
<dbReference type="RefSeq" id="XP_066657316.1">
    <property type="nucleotide sequence ID" value="XM_066795242.1"/>
</dbReference>
<evidence type="ECO:0000256" key="1">
    <source>
        <dbReference type="SAM" id="Phobius"/>
    </source>
</evidence>
<keyword evidence="1" id="KW-1133">Transmembrane helix</keyword>
<accession>A0ABR1M147</accession>
<keyword evidence="1" id="KW-0812">Transmembrane</keyword>
<keyword evidence="3" id="KW-1185">Reference proteome</keyword>
<protein>
    <submittedName>
        <fullName evidence="2">Uncharacterized protein</fullName>
    </submittedName>
</protein>
<gene>
    <name evidence="2" type="ORF">J3D65DRAFT_307861</name>
</gene>
<dbReference type="EMBL" id="JBBPEH010000004">
    <property type="protein sequence ID" value="KAK7540045.1"/>
    <property type="molecule type" value="Genomic_DNA"/>
</dbReference>
<keyword evidence="1" id="KW-0472">Membrane</keyword>
<proteinExistence type="predicted"/>
<name>A0ABR1M147_9PEZI</name>
<dbReference type="Proteomes" id="UP001360953">
    <property type="component" value="Unassembled WGS sequence"/>
</dbReference>
<dbReference type="GeneID" id="92028148"/>
<feature type="transmembrane region" description="Helical" evidence="1">
    <location>
        <begin position="54"/>
        <end position="73"/>
    </location>
</feature>
<reference evidence="2 3" key="1">
    <citation type="submission" date="2024-04" db="EMBL/GenBank/DDBJ databases">
        <title>Phyllosticta paracitricarpa is synonymous to the EU quarantine fungus P. citricarpa based on phylogenomic analyses.</title>
        <authorList>
            <consortium name="Lawrence Berkeley National Laboratory"/>
            <person name="Van ingen-buijs V.A."/>
            <person name="Van westerhoven A.C."/>
            <person name="Haridas S."/>
            <person name="Skiadas P."/>
            <person name="Martin F."/>
            <person name="Groenewald J.Z."/>
            <person name="Crous P.W."/>
            <person name="Seidl M.F."/>
        </authorList>
    </citation>
    <scope>NUCLEOTIDE SEQUENCE [LARGE SCALE GENOMIC DNA]</scope>
    <source>
        <strain evidence="2 3">CPC 17464</strain>
    </source>
</reference>
<sequence length="176" mass="18850">MGPSFPLLLSTDSSLSLSPSRSLNHLSSTIFPLLSLSSSLTLATRQPRPHPLQVIPISSASFALVLVLVLYIASSSASFALSYRPRSRCSVSSSLIAEVRCCQSGCHSVFVVRTGSRSFGTPLRNRPNDTAVLLLFQPRSRCSVSSCLIAEVRCCQSGCHSVFVVRTGSRSFGTPL</sequence>